<feature type="compositionally biased region" description="Low complexity" evidence="5">
    <location>
        <begin position="393"/>
        <end position="423"/>
    </location>
</feature>
<sequence length="508" mass="56607">MEQIKEHSLDAYKWVEKLSPRTWIKAFFNPFCKCDILLNNMSEVFNSYILDGRDLPIKSMLDYIFHKLANRIVGKQRESEKWTGRLCPKIQKKLDKYIEWAKNYMVTEYGKGVFQVLSLNNTYVVDLNMNSCDCNRWELSAIPCHHAIACFRHERIEPESMVHDCYSVENYKSCYGWNLMPMRDMKHWEKMNGIDVYPPIYTKVMGRPKKSRKKEPEEKKGKDGLKKVTKHGVTMHCSICGAADHNKKGHHNHVNDEPKPIGAEESEEEYDDPSIIANIMPHRVNPMLDPTKAKDSMVFMMQERERFRSPTIRDYGPLPESSFIANARDSIPVGRVTTTMTSGRVRRAEGVAAESEQGAAPRPRKKQARGGSIAARGGRTPAARGGTNGARGGRTPAARGGANVTRGGRTPAARGGRTTASRGARGGENAGRGGRTPDATGDSTSAPRGARATAPGSYNLLFGNDGASAHQAPHFMQAEEEVLVSQNAPNGLYDEGWPDDLHDFLSLL</sequence>
<dbReference type="Proteomes" id="UP000280104">
    <property type="component" value="Chromosome II"/>
</dbReference>
<organism evidence="7 8">
    <name type="scientific">Triticum aestivum</name>
    <name type="common">Wheat</name>
    <dbReference type="NCBI Taxonomy" id="4565"/>
    <lineage>
        <taxon>Eukaryota</taxon>
        <taxon>Viridiplantae</taxon>
        <taxon>Streptophyta</taxon>
        <taxon>Embryophyta</taxon>
        <taxon>Tracheophyta</taxon>
        <taxon>Spermatophyta</taxon>
        <taxon>Magnoliopsida</taxon>
        <taxon>Liliopsida</taxon>
        <taxon>Poales</taxon>
        <taxon>Poaceae</taxon>
        <taxon>BOP clade</taxon>
        <taxon>Pooideae</taxon>
        <taxon>Triticodae</taxon>
        <taxon>Triticeae</taxon>
        <taxon>Triticinae</taxon>
        <taxon>Triticum</taxon>
    </lineage>
</organism>
<keyword evidence="2 4" id="KW-0863">Zinc-finger</keyword>
<dbReference type="GO" id="GO:0008270">
    <property type="term" value="F:zinc ion binding"/>
    <property type="evidence" value="ECO:0007669"/>
    <property type="project" value="UniProtKB-KW"/>
</dbReference>
<accession>A0A7H4LMP7</accession>
<dbReference type="SMART" id="SM00575">
    <property type="entry name" value="ZnF_PMZ"/>
    <property type="match status" value="1"/>
</dbReference>
<reference evidence="7 8" key="1">
    <citation type="submission" date="2018-05" db="EMBL/GenBank/DDBJ databases">
        <authorList>
            <person name="Thind KAUR A."/>
        </authorList>
    </citation>
    <scope>NUCLEOTIDE SEQUENCE [LARGE SCALE GENOMIC DNA]</scope>
</reference>
<evidence type="ECO:0000313" key="8">
    <source>
        <dbReference type="Proteomes" id="UP000280104"/>
    </source>
</evidence>
<feature type="region of interest" description="Disordered" evidence="5">
    <location>
        <begin position="248"/>
        <end position="267"/>
    </location>
</feature>
<proteinExistence type="predicted"/>
<protein>
    <recommendedName>
        <fullName evidence="6">SWIM-type domain-containing protein</fullName>
    </recommendedName>
</protein>
<keyword evidence="1" id="KW-0479">Metal-binding</keyword>
<evidence type="ECO:0000256" key="1">
    <source>
        <dbReference type="ARBA" id="ARBA00022723"/>
    </source>
</evidence>
<dbReference type="EMBL" id="LS480641">
    <property type="protein sequence ID" value="SPT19885.1"/>
    <property type="molecule type" value="Genomic_DNA"/>
</dbReference>
<feature type="region of interest" description="Disordered" evidence="5">
    <location>
        <begin position="341"/>
        <end position="457"/>
    </location>
</feature>
<feature type="compositionally biased region" description="Low complexity" evidence="5">
    <location>
        <begin position="369"/>
        <end position="385"/>
    </location>
</feature>
<name>A0A7H4LMP7_WHEAT</name>
<evidence type="ECO:0000256" key="3">
    <source>
        <dbReference type="ARBA" id="ARBA00022833"/>
    </source>
</evidence>
<dbReference type="AlphaFoldDB" id="A0A7H4LMP7"/>
<dbReference type="InterPro" id="IPR007527">
    <property type="entry name" value="Znf_SWIM"/>
</dbReference>
<evidence type="ECO:0000256" key="2">
    <source>
        <dbReference type="ARBA" id="ARBA00022771"/>
    </source>
</evidence>
<keyword evidence="3" id="KW-0862">Zinc</keyword>
<evidence type="ECO:0000259" key="6">
    <source>
        <dbReference type="PROSITE" id="PS50966"/>
    </source>
</evidence>
<dbReference type="InterPro" id="IPR006564">
    <property type="entry name" value="Znf_PMZ"/>
</dbReference>
<evidence type="ECO:0000256" key="5">
    <source>
        <dbReference type="SAM" id="MobiDB-lite"/>
    </source>
</evidence>
<dbReference type="PANTHER" id="PTHR31973">
    <property type="entry name" value="POLYPROTEIN, PUTATIVE-RELATED"/>
    <property type="match status" value="1"/>
</dbReference>
<dbReference type="PANTHER" id="PTHR31973:SF191">
    <property type="entry name" value="OS05G0489400 PROTEIN"/>
    <property type="match status" value="1"/>
</dbReference>
<dbReference type="PROSITE" id="PS50966">
    <property type="entry name" value="ZF_SWIM"/>
    <property type="match status" value="1"/>
</dbReference>
<evidence type="ECO:0000313" key="7">
    <source>
        <dbReference type="EMBL" id="SPT19885.1"/>
    </source>
</evidence>
<feature type="region of interest" description="Disordered" evidence="5">
    <location>
        <begin position="205"/>
        <end position="226"/>
    </location>
</feature>
<feature type="compositionally biased region" description="Gly residues" evidence="5">
    <location>
        <begin position="424"/>
        <end position="434"/>
    </location>
</feature>
<dbReference type="Pfam" id="PF04434">
    <property type="entry name" value="SWIM"/>
    <property type="match status" value="1"/>
</dbReference>
<gene>
    <name evidence="7" type="ORF">CAMPLR22A2D_LOCUS4511</name>
</gene>
<feature type="domain" description="SWIM-type" evidence="6">
    <location>
        <begin position="123"/>
        <end position="155"/>
    </location>
</feature>
<evidence type="ECO:0000256" key="4">
    <source>
        <dbReference type="PROSITE-ProRule" id="PRU00325"/>
    </source>
</evidence>
<feature type="compositionally biased region" description="Basic and acidic residues" evidence="5">
    <location>
        <begin position="214"/>
        <end position="226"/>
    </location>
</feature>